<keyword evidence="5 12" id="KW-0337">GPI-anchor biosynthesis</keyword>
<organism evidence="13 14">
    <name type="scientific">Pyricularia oryzae</name>
    <name type="common">Rice blast fungus</name>
    <name type="synonym">Magnaporthe oryzae</name>
    <dbReference type="NCBI Taxonomy" id="318829"/>
    <lineage>
        <taxon>Eukaryota</taxon>
        <taxon>Fungi</taxon>
        <taxon>Dikarya</taxon>
        <taxon>Ascomycota</taxon>
        <taxon>Pezizomycotina</taxon>
        <taxon>Sordariomycetes</taxon>
        <taxon>Sordariomycetidae</taxon>
        <taxon>Magnaporthales</taxon>
        <taxon>Pyriculariaceae</taxon>
        <taxon>Pyricularia</taxon>
    </lineage>
</organism>
<evidence type="ECO:0000256" key="6">
    <source>
        <dbReference type="ARBA" id="ARBA00022676"/>
    </source>
</evidence>
<sequence length="441" mass="47125">MIATIAGPSPLWTIVRLFALWKGMLVLVAAGSALVGPAYDTSASLLLAPASNSSSSMFLARLSSWDAVYFVQQAQRGYVFEQEWAFGEGLPRIITRALRGLNSVGLLRDGGLEAIAMVGVMVAHVSHLLSSLALFWLGALVLGDQRQALVAACLHVLSPAGLFLSAPYAEAGFSYLSFFGLYLFAVSQSPDAAAYGGELKKDGAVLVSGFLLGRATTFRTNGLLNGVPFAYAFCRDCLRFLSAPSLAGLRRVVVLGVAGLCIAAGSVWPQAVAYTRYCGEPLAEGLSRPEWCSQTIPSIYSFVQRRYWGTGLFQYWTISNAPLFLLAAPMLYILIRSGWEMATASSGESAEGVKIAAKGDMADLVKALAAAQIILAVTALTSYHVQIITRLSSGYAVWYWWLAQRLAGDKKAGGFGKGVVTFMIMYAGIQAVLFSSFLPPA</sequence>
<dbReference type="EC" id="2.4.1.-" evidence="12"/>
<evidence type="ECO:0000256" key="7">
    <source>
        <dbReference type="ARBA" id="ARBA00022679"/>
    </source>
</evidence>
<comment type="caution">
    <text evidence="12">Lacks conserved residue(s) required for the propagation of feature annotation.</text>
</comment>
<dbReference type="GO" id="GO:0031501">
    <property type="term" value="C:mannosyltransferase complex"/>
    <property type="evidence" value="ECO:0007669"/>
    <property type="project" value="TreeGrafter"/>
</dbReference>
<keyword evidence="9 12" id="KW-0256">Endoplasmic reticulum</keyword>
<evidence type="ECO:0000256" key="4">
    <source>
        <dbReference type="ARBA" id="ARBA00013795"/>
    </source>
</evidence>
<evidence type="ECO:0000256" key="12">
    <source>
        <dbReference type="RuleBase" id="RU363112"/>
    </source>
</evidence>
<dbReference type="EMBL" id="CP034208">
    <property type="protein sequence ID" value="QBZ62626.1"/>
    <property type="molecule type" value="Genomic_DNA"/>
</dbReference>
<keyword evidence="10 12" id="KW-1133">Transmembrane helix</keyword>
<dbReference type="AlphaFoldDB" id="A0A4P7NKR2"/>
<accession>A0A4P7NKR2</accession>
<dbReference type="PANTHER" id="PTHR12468:SF2">
    <property type="entry name" value="GPI MANNOSYLTRANSFERASE 2"/>
    <property type="match status" value="1"/>
</dbReference>
<evidence type="ECO:0000256" key="5">
    <source>
        <dbReference type="ARBA" id="ARBA00022502"/>
    </source>
</evidence>
<evidence type="ECO:0000256" key="9">
    <source>
        <dbReference type="ARBA" id="ARBA00022824"/>
    </source>
</evidence>
<keyword evidence="8 12" id="KW-0812">Transmembrane</keyword>
<evidence type="ECO:0000256" key="10">
    <source>
        <dbReference type="ARBA" id="ARBA00022989"/>
    </source>
</evidence>
<evidence type="ECO:0000256" key="1">
    <source>
        <dbReference type="ARBA" id="ARBA00004477"/>
    </source>
</evidence>
<feature type="transmembrane region" description="Helical" evidence="12">
    <location>
        <begin position="364"/>
        <end position="381"/>
    </location>
</feature>
<dbReference type="UniPathway" id="UPA00196"/>
<dbReference type="PANTHER" id="PTHR12468">
    <property type="entry name" value="GPI MANNOSYLTRANSFERASE 2"/>
    <property type="match status" value="1"/>
</dbReference>
<evidence type="ECO:0000313" key="13">
    <source>
        <dbReference type="EMBL" id="QBZ62626.1"/>
    </source>
</evidence>
<keyword evidence="11 12" id="KW-0472">Membrane</keyword>
<dbReference type="Proteomes" id="UP000294847">
    <property type="component" value="Chromosome 5"/>
</dbReference>
<dbReference type="GO" id="GO:0005789">
    <property type="term" value="C:endoplasmic reticulum membrane"/>
    <property type="evidence" value="ECO:0007669"/>
    <property type="project" value="UniProtKB-SubCell"/>
</dbReference>
<gene>
    <name evidence="13" type="ORF">PoMZ_11509</name>
</gene>
<evidence type="ECO:0000256" key="8">
    <source>
        <dbReference type="ARBA" id="ARBA00022692"/>
    </source>
</evidence>
<dbReference type="Pfam" id="PF04188">
    <property type="entry name" value="Mannosyl_trans2"/>
    <property type="match status" value="1"/>
</dbReference>
<proteinExistence type="inferred from homology"/>
<name>A0A4P7NKR2_PYROR</name>
<feature type="transmembrane region" description="Helical" evidence="12">
    <location>
        <begin position="313"/>
        <end position="335"/>
    </location>
</feature>
<dbReference type="GO" id="GO:0000009">
    <property type="term" value="F:alpha-1,6-mannosyltransferase activity"/>
    <property type="evidence" value="ECO:0007669"/>
    <property type="project" value="InterPro"/>
</dbReference>
<evidence type="ECO:0000256" key="3">
    <source>
        <dbReference type="ARBA" id="ARBA00008698"/>
    </source>
</evidence>
<protein>
    <recommendedName>
        <fullName evidence="4 12">GPI mannosyltransferase 2</fullName>
        <ecNumber evidence="12">2.4.1.-</ecNumber>
    </recommendedName>
</protein>
<evidence type="ECO:0000256" key="2">
    <source>
        <dbReference type="ARBA" id="ARBA00004687"/>
    </source>
</evidence>
<comment type="pathway">
    <text evidence="2 12">Glycolipid biosynthesis; glycosylphosphatidylinositol-anchor biosynthesis.</text>
</comment>
<feature type="transmembrane region" description="Helical" evidence="12">
    <location>
        <begin position="20"/>
        <end position="39"/>
    </location>
</feature>
<keyword evidence="6 12" id="KW-0328">Glycosyltransferase</keyword>
<feature type="transmembrane region" description="Helical" evidence="12">
    <location>
        <begin position="415"/>
        <end position="438"/>
    </location>
</feature>
<dbReference type="GO" id="GO:0004376">
    <property type="term" value="F:GPI mannosyltransferase activity"/>
    <property type="evidence" value="ECO:0007669"/>
    <property type="project" value="InterPro"/>
</dbReference>
<feature type="transmembrane region" description="Helical" evidence="12">
    <location>
        <begin position="149"/>
        <end position="169"/>
    </location>
</feature>
<dbReference type="InterPro" id="IPR007315">
    <property type="entry name" value="PIG-V/Gpi18"/>
</dbReference>
<comment type="similarity">
    <text evidence="3 12">Belongs to the PIGV family.</text>
</comment>
<comment type="function">
    <text evidence="12">Mannosyltransferase involved in glycosylphosphatidylinositol-anchor biosynthesis.</text>
</comment>
<comment type="subcellular location">
    <subcellularLocation>
        <location evidence="1 12">Endoplasmic reticulum membrane</location>
        <topology evidence="1 12">Multi-pass membrane protein</topology>
    </subcellularLocation>
</comment>
<feature type="transmembrane region" description="Helical" evidence="12">
    <location>
        <begin position="114"/>
        <end position="137"/>
    </location>
</feature>
<reference evidence="13 14" key="1">
    <citation type="journal article" date="2019" name="Mol. Biol. Evol.">
        <title>Blast fungal genomes show frequent chromosomal changes, gene gains and losses, and effector gene turnover.</title>
        <authorList>
            <person name="Gomez Luciano L.B."/>
            <person name="Jason Tsai I."/>
            <person name="Chuma I."/>
            <person name="Tosa Y."/>
            <person name="Chen Y.H."/>
            <person name="Li J.Y."/>
            <person name="Li M.Y."/>
            <person name="Jade Lu M.Y."/>
            <person name="Nakayashiki H."/>
            <person name="Li W.H."/>
        </authorList>
    </citation>
    <scope>NUCLEOTIDE SEQUENCE [LARGE SCALE GENOMIC DNA]</scope>
    <source>
        <strain evidence="13">MZ5-1-6</strain>
    </source>
</reference>
<dbReference type="GO" id="GO:0006506">
    <property type="term" value="P:GPI anchor biosynthetic process"/>
    <property type="evidence" value="ECO:0007669"/>
    <property type="project" value="UniProtKB-UniPathway"/>
</dbReference>
<evidence type="ECO:0000313" key="14">
    <source>
        <dbReference type="Proteomes" id="UP000294847"/>
    </source>
</evidence>
<feature type="transmembrane region" description="Helical" evidence="12">
    <location>
        <begin position="248"/>
        <end position="268"/>
    </location>
</feature>
<keyword evidence="7 12" id="KW-0808">Transferase</keyword>
<evidence type="ECO:0000256" key="11">
    <source>
        <dbReference type="ARBA" id="ARBA00023136"/>
    </source>
</evidence>